<evidence type="ECO:0000256" key="3">
    <source>
        <dbReference type="ARBA" id="ARBA00022448"/>
    </source>
</evidence>
<evidence type="ECO:0000256" key="7">
    <source>
        <dbReference type="ARBA" id="ARBA00022840"/>
    </source>
</evidence>
<reference evidence="15" key="1">
    <citation type="submission" date="2020-07" db="EMBL/GenBank/DDBJ databases">
        <title>Genome sequence and genetic diversity analysis of an under-domesticated orphan crop, white fonio (Digitaria exilis).</title>
        <authorList>
            <person name="Bennetzen J.L."/>
            <person name="Chen S."/>
            <person name="Ma X."/>
            <person name="Wang X."/>
            <person name="Yssel A.E.J."/>
            <person name="Chaluvadi S.R."/>
            <person name="Johnson M."/>
            <person name="Gangashetty P."/>
            <person name="Hamidou F."/>
            <person name="Sanogo M.D."/>
            <person name="Zwaenepoel A."/>
            <person name="Wallace J."/>
            <person name="Van De Peer Y."/>
            <person name="Van Deynze A."/>
        </authorList>
    </citation>
    <scope>NUCLEOTIDE SEQUENCE</scope>
    <source>
        <tissue evidence="15">Leaves</tissue>
    </source>
</reference>
<evidence type="ECO:0000259" key="14">
    <source>
        <dbReference type="PROSITE" id="PS50929"/>
    </source>
</evidence>
<evidence type="ECO:0000256" key="10">
    <source>
        <dbReference type="ARBA" id="ARBA00023180"/>
    </source>
</evidence>
<feature type="domain" description="ABC transmembrane type-1" evidence="14">
    <location>
        <begin position="37"/>
        <end position="305"/>
    </location>
</feature>
<feature type="transmembrane region" description="Helical" evidence="12">
    <location>
        <begin position="263"/>
        <end position="282"/>
    </location>
</feature>
<feature type="transmembrane region" description="Helical" evidence="12">
    <location>
        <begin position="294"/>
        <end position="313"/>
    </location>
</feature>
<dbReference type="OrthoDB" id="6500128at2759"/>
<dbReference type="PROSITE" id="PS50929">
    <property type="entry name" value="ABC_TM1F"/>
    <property type="match status" value="2"/>
</dbReference>
<accession>A0A835A5T8</accession>
<comment type="caution">
    <text evidence="15">The sequence shown here is derived from an EMBL/GenBank/DDBJ whole genome shotgun (WGS) entry which is preliminary data.</text>
</comment>
<comment type="similarity">
    <text evidence="2">Belongs to the ABC transporter superfamily. ABCB family. Multidrug resistance exporter (TC 3.A.1.201) subfamily.</text>
</comment>
<gene>
    <name evidence="15" type="ORF">HU200_062634</name>
</gene>
<evidence type="ECO:0000256" key="4">
    <source>
        <dbReference type="ARBA" id="ARBA00022692"/>
    </source>
</evidence>
<dbReference type="InterPro" id="IPR003593">
    <property type="entry name" value="AAA+_ATPase"/>
</dbReference>
<evidence type="ECO:0000313" key="15">
    <source>
        <dbReference type="EMBL" id="KAF8653184.1"/>
    </source>
</evidence>
<evidence type="ECO:0000256" key="9">
    <source>
        <dbReference type="ARBA" id="ARBA00023136"/>
    </source>
</evidence>
<feature type="domain" description="ABC transporter" evidence="13">
    <location>
        <begin position="993"/>
        <end position="1229"/>
    </location>
</feature>
<dbReference type="InterPro" id="IPR003439">
    <property type="entry name" value="ABC_transporter-like_ATP-bd"/>
</dbReference>
<keyword evidence="9 12" id="KW-0472">Membrane</keyword>
<dbReference type="PROSITE" id="PS00211">
    <property type="entry name" value="ABC_TRANSPORTER_1"/>
    <property type="match status" value="2"/>
</dbReference>
<dbReference type="GO" id="GO:0005886">
    <property type="term" value="C:plasma membrane"/>
    <property type="evidence" value="ECO:0007669"/>
    <property type="project" value="UniProtKB-SubCell"/>
</dbReference>
<dbReference type="FunFam" id="3.40.50.300:FF:000066">
    <property type="entry name" value="ABC transporter B family member 1"/>
    <property type="match status" value="1"/>
</dbReference>
<feature type="transmembrane region" description="Helical" evidence="12">
    <location>
        <begin position="185"/>
        <end position="204"/>
    </location>
</feature>
<feature type="transmembrane region" description="Helical" evidence="12">
    <location>
        <begin position="817"/>
        <end position="836"/>
    </location>
</feature>
<evidence type="ECO:0000256" key="8">
    <source>
        <dbReference type="ARBA" id="ARBA00022989"/>
    </source>
</evidence>
<protein>
    <submittedName>
        <fullName evidence="15">Uncharacterized protein</fullName>
    </submittedName>
</protein>
<keyword evidence="8 12" id="KW-1133">Transmembrane helix</keyword>
<dbReference type="Gene3D" id="1.20.1560.10">
    <property type="entry name" value="ABC transporter type 1, transmembrane domain"/>
    <property type="match status" value="1"/>
</dbReference>
<evidence type="ECO:0000256" key="1">
    <source>
        <dbReference type="ARBA" id="ARBA00004651"/>
    </source>
</evidence>
<keyword evidence="3" id="KW-0813">Transport</keyword>
<dbReference type="SUPFAM" id="SSF52540">
    <property type="entry name" value="P-loop containing nucleoside triphosphate hydrolases"/>
    <property type="match status" value="2"/>
</dbReference>
<dbReference type="InterPro" id="IPR027417">
    <property type="entry name" value="P-loop_NTPase"/>
</dbReference>
<dbReference type="InterPro" id="IPR036640">
    <property type="entry name" value="ABC1_TM_sf"/>
</dbReference>
<dbReference type="Pfam" id="PF00664">
    <property type="entry name" value="ABC_membrane"/>
    <property type="match status" value="2"/>
</dbReference>
<dbReference type="Proteomes" id="UP000636709">
    <property type="component" value="Unassembled WGS sequence"/>
</dbReference>
<keyword evidence="7" id="KW-0067">ATP-binding</keyword>
<evidence type="ECO:0000256" key="6">
    <source>
        <dbReference type="ARBA" id="ARBA00022741"/>
    </source>
</evidence>
<evidence type="ECO:0000256" key="2">
    <source>
        <dbReference type="ARBA" id="ARBA00007577"/>
    </source>
</evidence>
<dbReference type="InterPro" id="IPR017871">
    <property type="entry name" value="ABC_transporter-like_CS"/>
</dbReference>
<dbReference type="SMART" id="SM00382">
    <property type="entry name" value="AAA"/>
    <property type="match status" value="2"/>
</dbReference>
<dbReference type="CDD" id="cd18577">
    <property type="entry name" value="ABC_6TM_Pgp_ABCB1_D1_like"/>
    <property type="match status" value="1"/>
</dbReference>
<keyword evidence="5" id="KW-0677">Repeat</keyword>
<dbReference type="GO" id="GO:0016887">
    <property type="term" value="F:ATP hydrolysis activity"/>
    <property type="evidence" value="ECO:0007669"/>
    <property type="project" value="InterPro"/>
</dbReference>
<comment type="subunit">
    <text evidence="11">Interacts with 1-naphthylphthalamic acid (NPA).</text>
</comment>
<comment type="subcellular location">
    <subcellularLocation>
        <location evidence="1">Cell membrane</location>
        <topology evidence="1">Multi-pass membrane protein</topology>
    </subcellularLocation>
</comment>
<dbReference type="EMBL" id="JACEFO010002629">
    <property type="protein sequence ID" value="KAF8653184.1"/>
    <property type="molecule type" value="Genomic_DNA"/>
</dbReference>
<dbReference type="PANTHER" id="PTHR45136">
    <property type="entry name" value="ABC TRANSPORTER DOMAIN-CONTAINING PROTEIN"/>
    <property type="match status" value="1"/>
</dbReference>
<dbReference type="InterPro" id="IPR011527">
    <property type="entry name" value="ABC1_TM_dom"/>
</dbReference>
<dbReference type="AlphaFoldDB" id="A0A835A5T8"/>
<keyword evidence="4 12" id="KW-0812">Transmembrane</keyword>
<dbReference type="PROSITE" id="PS50893">
    <property type="entry name" value="ABC_TRANSPORTER_2"/>
    <property type="match status" value="2"/>
</dbReference>
<evidence type="ECO:0000256" key="11">
    <source>
        <dbReference type="ARBA" id="ARBA00062948"/>
    </source>
</evidence>
<dbReference type="CDD" id="cd03249">
    <property type="entry name" value="ABC_MTABC3_MDL1_MDL2"/>
    <property type="match status" value="2"/>
</dbReference>
<dbReference type="SUPFAM" id="SSF90123">
    <property type="entry name" value="ABC transporter transmembrane region"/>
    <property type="match status" value="2"/>
</dbReference>
<dbReference type="GO" id="GO:0005524">
    <property type="term" value="F:ATP binding"/>
    <property type="evidence" value="ECO:0007669"/>
    <property type="project" value="UniProtKB-KW"/>
</dbReference>
<organism evidence="15 16">
    <name type="scientific">Digitaria exilis</name>
    <dbReference type="NCBI Taxonomy" id="1010633"/>
    <lineage>
        <taxon>Eukaryota</taxon>
        <taxon>Viridiplantae</taxon>
        <taxon>Streptophyta</taxon>
        <taxon>Embryophyta</taxon>
        <taxon>Tracheophyta</taxon>
        <taxon>Spermatophyta</taxon>
        <taxon>Magnoliopsida</taxon>
        <taxon>Liliopsida</taxon>
        <taxon>Poales</taxon>
        <taxon>Poaceae</taxon>
        <taxon>PACMAD clade</taxon>
        <taxon>Panicoideae</taxon>
        <taxon>Panicodae</taxon>
        <taxon>Paniceae</taxon>
        <taxon>Anthephorinae</taxon>
        <taxon>Digitaria</taxon>
    </lineage>
</organism>
<dbReference type="CDD" id="cd18578">
    <property type="entry name" value="ABC_6TM_Pgp_ABCB1_D2_like"/>
    <property type="match status" value="1"/>
</dbReference>
<feature type="transmembrane region" description="Helical" evidence="12">
    <location>
        <begin position="791"/>
        <end position="811"/>
    </location>
</feature>
<dbReference type="PANTHER" id="PTHR45136:SF2">
    <property type="entry name" value="ABC TRANSPORTER DOMAIN-CONTAINING PROTEIN"/>
    <property type="match status" value="1"/>
</dbReference>
<feature type="domain" description="ABC transmembrane type-1" evidence="14">
    <location>
        <begin position="671"/>
        <end position="958"/>
    </location>
</feature>
<keyword evidence="6" id="KW-0547">Nucleotide-binding</keyword>
<evidence type="ECO:0000256" key="12">
    <source>
        <dbReference type="SAM" id="Phobius"/>
    </source>
</evidence>
<sequence length="1238" mass="134739">MASEATGKKKEAPAVPRRPSLMSVFVHADAADVALMLLGLVGAMGDAMSFPATLLLIIRITNDMGSGPDHFQDFTSRINENARNLALLACASGFMAFLEGYCWARTAERQASLMRARYLRAVLRQEMEYFDLRSGSTTSEVVSSDSLVVQDVLGEKLPNLVMNATTFVSSYILGFAVLWRLTLVALPSVLLLVIPGIVYGRVLIGIARRIREQYGCPGAIAEQAVSSVRTVHASVAERSTVARFSAALEETARLGVKQGLAKGVALGSNGVTFAIWAFNVWYGSRLVMYHGYPGGTVFAISSAIVHGGLYVALGSALSNLKYLAEASAAAERIEEVIRRVPKIDSGSDDGEELANVAGEVEFRNVEFCYPSRPESPVLVRFSLRVPAGSTVALVGSSGSGKSTVIALLERFYDPSSGEVLLDGVDIRRLRVKWLRSQMGLVSQEPALLATSIRENIQFGKEDATVEEVIAAAKVANAHDFIAQLPQGYDTQVGERGVQMSGGQKQRIAIARSILKSPKILLLDEATSALDTESERIVQETLDNASTSRTTIVIAHRLSTIRNADVIVVMQSGEVKESGSHDELNAIENGLYASLIRLQQTRDLHEVDNISITAGMSPATGQNMSKGLVSCSSSGWPTGDVGDDDKNEKTKPPVPSFRRLLMMNVPEWKQMLIGSFSAVVLGGIQPVKAYGIGSMFSVYFLTDHAEIKEKTRVYVLLFFALAVLWFFLNIGLHYSFGFIGEYLTKRIREQMLEKVLTFEIGWFDREENSTGAICSQLAKDSNAVRSLVGDRMALVMQAGSAVLIACTMGMAIAWRLALVMLAVQPLLIVCFYTRGVLLKSMSKKSVEAQSQSSKLAAEAVSNIRTVIAFSSQDWILHLFKKAQNGPRKENIRQSWFSGLGLGASVALMISSYALDMWYGGKLMVEHHINYMELMQTYSILVTTGRVIAEAGSSTTDLAKGSDAIASLFAILDRKTEIDPDNPNGFRPEKLKGVVEIINVDFAYPSRPRAIIFKGFSLTIQQGKSTALIGQSGSGKSTIIGLIERFYDPLAGVVKIDGRDIKTYNLSGLRRHIGLVSQDPTLIAGTIRENIMYGTETSSEAEIEDAARSANAHEFISNLKDGYDTWCGERGLQLSGGQRQRVAIARAILKKPSILLLDEATSALDNQSEKMVQEALDRVMVDRTTVVVAHRLNSIKNCDLITVLDRGMVVEKGTDASLMAKGPSGTYFRLVMLQQGGNRH</sequence>
<evidence type="ECO:0000313" key="16">
    <source>
        <dbReference type="Proteomes" id="UP000636709"/>
    </source>
</evidence>
<dbReference type="Pfam" id="PF00005">
    <property type="entry name" value="ABC_tran"/>
    <property type="match status" value="2"/>
</dbReference>
<feature type="transmembrane region" description="Helical" evidence="12">
    <location>
        <begin position="712"/>
        <end position="738"/>
    </location>
</feature>
<keyword evidence="10" id="KW-0325">Glycoprotein</keyword>
<keyword evidence="16" id="KW-1185">Reference proteome</keyword>
<feature type="domain" description="ABC transporter" evidence="13">
    <location>
        <begin position="360"/>
        <end position="596"/>
    </location>
</feature>
<dbReference type="FunFam" id="3.40.50.300:FF:000205">
    <property type="entry name" value="ABC transporter B family member 4"/>
    <property type="match status" value="1"/>
</dbReference>
<name>A0A835A5T8_9POAL</name>
<feature type="transmembrane region" description="Helical" evidence="12">
    <location>
        <begin position="670"/>
        <end position="692"/>
    </location>
</feature>
<evidence type="ECO:0000256" key="5">
    <source>
        <dbReference type="ARBA" id="ARBA00022737"/>
    </source>
</evidence>
<evidence type="ECO:0000259" key="13">
    <source>
        <dbReference type="PROSITE" id="PS50893"/>
    </source>
</evidence>
<feature type="transmembrane region" description="Helical" evidence="12">
    <location>
        <begin position="160"/>
        <end position="179"/>
    </location>
</feature>
<feature type="transmembrane region" description="Helical" evidence="12">
    <location>
        <begin position="894"/>
        <end position="913"/>
    </location>
</feature>
<proteinExistence type="inferred from homology"/>
<feature type="transmembrane region" description="Helical" evidence="12">
    <location>
        <begin position="85"/>
        <end position="104"/>
    </location>
</feature>
<dbReference type="Gene3D" id="3.40.50.300">
    <property type="entry name" value="P-loop containing nucleotide triphosphate hydrolases"/>
    <property type="match status" value="2"/>
</dbReference>
<dbReference type="GO" id="GO:0140359">
    <property type="term" value="F:ABC-type transporter activity"/>
    <property type="evidence" value="ECO:0007669"/>
    <property type="project" value="InterPro"/>
</dbReference>